<accession>A0A917S4K7</accession>
<evidence type="ECO:0000313" key="4">
    <source>
        <dbReference type="EMBL" id="GGL54110.1"/>
    </source>
</evidence>
<sequence>MPALFEPVDPGVAKELARKVIQLADRYKERTGITPAFMEVCGSHTMALARTGIKQILQGHVRLVSGPGCPVCVTDQKQIDAMIEVAESENRIVCTFGDMMRVPGSKRSLLSAKTDGRDVRIVYSPLDAVRIAEENPDKEVIFLGVGFETTVPVLAAAIQLAAKKNVGNFSMWATTKLVQPVLRELLTVKKVKINGFLLPGHVSIVLGEKAYRFLIDEFRMPGVISGFEPVEMLSAIYKLLEIITDNRPAIVNNYKSVVRPEGNQAAQKIMYEFFEPCDEAWRGMGVIPQSGLDVRGKYSRFNAKKKFNVEVGEPKKTLCRCGDMICGIASPEECILFGKACTPLHPIGPCMVSTEGSCAAHYAYMRKDG</sequence>
<dbReference type="GO" id="GO:0005506">
    <property type="term" value="F:iron ion binding"/>
    <property type="evidence" value="ECO:0007669"/>
    <property type="project" value="TreeGrafter"/>
</dbReference>
<dbReference type="AlphaFoldDB" id="A0A917S4K7"/>
<reference evidence="4" key="1">
    <citation type="journal article" date="2014" name="Int. J. Syst. Evol. Microbiol.">
        <title>Complete genome sequence of Corynebacterium casei LMG S-19264T (=DSM 44701T), isolated from a smear-ripened cheese.</title>
        <authorList>
            <consortium name="US DOE Joint Genome Institute (JGI-PGF)"/>
            <person name="Walter F."/>
            <person name="Albersmeier A."/>
            <person name="Kalinowski J."/>
            <person name="Ruckert C."/>
        </authorList>
    </citation>
    <scope>NUCLEOTIDE SEQUENCE</scope>
    <source>
        <strain evidence="4">JCM 15325</strain>
    </source>
</reference>
<name>A0A917S4K7_9BACL</name>
<dbReference type="Gene3D" id="6.10.20.100">
    <property type="match status" value="1"/>
</dbReference>
<organism evidence="4 5">
    <name type="scientific">Sporolactobacillus putidus</name>
    <dbReference type="NCBI Taxonomy" id="492735"/>
    <lineage>
        <taxon>Bacteria</taxon>
        <taxon>Bacillati</taxon>
        <taxon>Bacillota</taxon>
        <taxon>Bacilli</taxon>
        <taxon>Bacillales</taxon>
        <taxon>Sporolactobacillaceae</taxon>
        <taxon>Sporolactobacillus</taxon>
    </lineage>
</organism>
<evidence type="ECO:0000256" key="1">
    <source>
        <dbReference type="ARBA" id="ARBA00007888"/>
    </source>
</evidence>
<dbReference type="RefSeq" id="WP_229727539.1">
    <property type="nucleotide sequence ID" value="NZ_BMOK01000006.1"/>
</dbReference>
<dbReference type="NCBIfam" id="TIGR00075">
    <property type="entry name" value="hypD"/>
    <property type="match status" value="1"/>
</dbReference>
<proteinExistence type="inferred from homology"/>
<keyword evidence="2" id="KW-0479">Metal-binding</keyword>
<comment type="caution">
    <text evidence="4">The sequence shown here is derived from an EMBL/GenBank/DDBJ whole genome shotgun (WGS) entry which is preliminary data.</text>
</comment>
<evidence type="ECO:0000256" key="3">
    <source>
        <dbReference type="ARBA" id="ARBA00023004"/>
    </source>
</evidence>
<dbReference type="InterPro" id="IPR042244">
    <property type="entry name" value="HypD_2_sf"/>
</dbReference>
<gene>
    <name evidence="4" type="ORF">GCM10007968_17640</name>
</gene>
<dbReference type="PIRSF" id="PIRSF005622">
    <property type="entry name" value="Hydrgn_mat_hypD"/>
    <property type="match status" value="1"/>
</dbReference>
<reference evidence="4" key="2">
    <citation type="submission" date="2020-09" db="EMBL/GenBank/DDBJ databases">
        <authorList>
            <person name="Sun Q."/>
            <person name="Ohkuma M."/>
        </authorList>
    </citation>
    <scope>NUCLEOTIDE SEQUENCE</scope>
    <source>
        <strain evidence="4">JCM 15325</strain>
    </source>
</reference>
<dbReference type="PANTHER" id="PTHR30149">
    <property type="entry name" value="HYDROGENASE PROTEIN ASSEMBLY PROTEIN HYPD"/>
    <property type="match status" value="1"/>
</dbReference>
<comment type="similarity">
    <text evidence="1">Belongs to the HypD family.</text>
</comment>
<dbReference type="EMBL" id="BMOK01000006">
    <property type="protein sequence ID" value="GGL54110.1"/>
    <property type="molecule type" value="Genomic_DNA"/>
</dbReference>
<dbReference type="GO" id="GO:0051539">
    <property type="term" value="F:4 iron, 4 sulfur cluster binding"/>
    <property type="evidence" value="ECO:0007669"/>
    <property type="project" value="TreeGrafter"/>
</dbReference>
<protein>
    <submittedName>
        <fullName evidence="4">Hydrogenase formation protein HypD</fullName>
    </submittedName>
</protein>
<dbReference type="InterPro" id="IPR002780">
    <property type="entry name" value="Hyd_form_HypD"/>
</dbReference>
<keyword evidence="3" id="KW-0408">Iron</keyword>
<dbReference type="Proteomes" id="UP000654670">
    <property type="component" value="Unassembled WGS sequence"/>
</dbReference>
<evidence type="ECO:0000256" key="2">
    <source>
        <dbReference type="ARBA" id="ARBA00022723"/>
    </source>
</evidence>
<dbReference type="Pfam" id="PF01924">
    <property type="entry name" value="HypD"/>
    <property type="match status" value="1"/>
</dbReference>
<keyword evidence="5" id="KW-1185">Reference proteome</keyword>
<dbReference type="GO" id="GO:0070025">
    <property type="term" value="F:carbon monoxide binding"/>
    <property type="evidence" value="ECO:0007669"/>
    <property type="project" value="TreeGrafter"/>
</dbReference>
<evidence type="ECO:0000313" key="5">
    <source>
        <dbReference type="Proteomes" id="UP000654670"/>
    </source>
</evidence>
<dbReference type="GO" id="GO:0051604">
    <property type="term" value="P:protein maturation"/>
    <property type="evidence" value="ECO:0007669"/>
    <property type="project" value="TreeGrafter"/>
</dbReference>
<dbReference type="Gene3D" id="3.40.50.11740">
    <property type="entry name" value="HypD, alpha/beta domain 2"/>
    <property type="match status" value="2"/>
</dbReference>
<dbReference type="InterPro" id="IPR042243">
    <property type="entry name" value="HypD_1"/>
</dbReference>
<dbReference type="PANTHER" id="PTHR30149:SF0">
    <property type="entry name" value="HYDROGENASE MATURATION FACTOR HYPD"/>
    <property type="match status" value="1"/>
</dbReference>